<dbReference type="InterPro" id="IPR050075">
    <property type="entry name" value="LeuD"/>
</dbReference>
<dbReference type="AlphaFoldDB" id="A0A553WAB5"/>
<evidence type="ECO:0000256" key="5">
    <source>
        <dbReference type="ARBA" id="ARBA00011271"/>
    </source>
</evidence>
<dbReference type="Gene3D" id="3.20.19.10">
    <property type="entry name" value="Aconitase, domain 4"/>
    <property type="match status" value="1"/>
</dbReference>
<dbReference type="InterPro" id="IPR015928">
    <property type="entry name" value="Aconitase/3IPM_dehydase_swvl"/>
</dbReference>
<evidence type="ECO:0000259" key="11">
    <source>
        <dbReference type="Pfam" id="PF00694"/>
    </source>
</evidence>
<dbReference type="CDD" id="cd01577">
    <property type="entry name" value="IPMI_Swivel"/>
    <property type="match status" value="1"/>
</dbReference>
<accession>A0A553WAB5</accession>
<dbReference type="EC" id="4.2.1.33" evidence="6"/>
<dbReference type="GO" id="GO:0003861">
    <property type="term" value="F:3-isopropylmalate dehydratase activity"/>
    <property type="evidence" value="ECO:0007669"/>
    <property type="project" value="UniProtKB-EC"/>
</dbReference>
<evidence type="ECO:0000256" key="7">
    <source>
        <dbReference type="ARBA" id="ARBA00022430"/>
    </source>
</evidence>
<protein>
    <recommendedName>
        <fullName evidence="6">3-isopropylmalate dehydratase</fullName>
        <ecNumber evidence="6">4.2.1.33</ecNumber>
    </recommendedName>
</protein>
<dbReference type="EMBL" id="VKKU01000002">
    <property type="protein sequence ID" value="TSB01630.1"/>
    <property type="molecule type" value="Genomic_DNA"/>
</dbReference>
<dbReference type="InterPro" id="IPR000573">
    <property type="entry name" value="AconitaseA/IPMdHydase_ssu_swvl"/>
</dbReference>
<feature type="domain" description="Aconitase A/isopropylmalate dehydratase small subunit swivel" evidence="11">
    <location>
        <begin position="1"/>
        <end position="123"/>
    </location>
</feature>
<comment type="catalytic activity">
    <reaction evidence="1">
        <text>(2R,3S)-3-isopropylmalate = (2S)-2-isopropylmalate</text>
        <dbReference type="Rhea" id="RHEA:32287"/>
        <dbReference type="ChEBI" id="CHEBI:1178"/>
        <dbReference type="ChEBI" id="CHEBI:35121"/>
        <dbReference type="EC" id="4.2.1.33"/>
    </reaction>
</comment>
<organism evidence="12 13">
    <name type="scientific">Sphingorhabdus contaminans</name>
    <dbReference type="NCBI Taxonomy" id="1343899"/>
    <lineage>
        <taxon>Bacteria</taxon>
        <taxon>Pseudomonadati</taxon>
        <taxon>Pseudomonadota</taxon>
        <taxon>Alphaproteobacteria</taxon>
        <taxon>Sphingomonadales</taxon>
        <taxon>Sphingomonadaceae</taxon>
        <taxon>Sphingorhabdus</taxon>
    </lineage>
</organism>
<dbReference type="NCBIfam" id="NF002458">
    <property type="entry name" value="PRK01641.1"/>
    <property type="match status" value="1"/>
</dbReference>
<evidence type="ECO:0000256" key="4">
    <source>
        <dbReference type="ARBA" id="ARBA00009845"/>
    </source>
</evidence>
<dbReference type="InterPro" id="IPR004431">
    <property type="entry name" value="3-IsopropMal_deHydase_ssu"/>
</dbReference>
<evidence type="ECO:0000256" key="1">
    <source>
        <dbReference type="ARBA" id="ARBA00000491"/>
    </source>
</evidence>
<evidence type="ECO:0000256" key="10">
    <source>
        <dbReference type="ARBA" id="ARBA00023304"/>
    </source>
</evidence>
<gene>
    <name evidence="12" type="primary">leuD</name>
    <name evidence="12" type="ORF">FOM92_10625</name>
</gene>
<proteinExistence type="inferred from homology"/>
<reference evidence="12 13" key="1">
    <citation type="submission" date="2019-07" db="EMBL/GenBank/DDBJ databases">
        <authorList>
            <person name="Park M."/>
        </authorList>
    </citation>
    <scope>NUCLEOTIDE SEQUENCE [LARGE SCALE GENOMIC DNA]</scope>
    <source>
        <strain evidence="12 13">KCTC32445</strain>
    </source>
</reference>
<comment type="function">
    <text evidence="2">Catalyzes the isomerization between 2-isopropylmalate and 3-isopropylmalate, via the formation of 2-isopropylmaleate.</text>
</comment>
<comment type="pathway">
    <text evidence="3">Amino-acid biosynthesis; L-leucine biosynthesis; L-leucine from 3-methyl-2-oxobutanoate: step 2/4.</text>
</comment>
<evidence type="ECO:0000256" key="2">
    <source>
        <dbReference type="ARBA" id="ARBA00002695"/>
    </source>
</evidence>
<dbReference type="InterPro" id="IPR033940">
    <property type="entry name" value="IPMI_Swivel"/>
</dbReference>
<keyword evidence="8" id="KW-0028">Amino-acid biosynthesis</keyword>
<keyword evidence="13" id="KW-1185">Reference proteome</keyword>
<dbReference type="UniPathway" id="UPA00048">
    <property type="reaction ID" value="UER00071"/>
</dbReference>
<keyword evidence="7" id="KW-0432">Leucine biosynthesis</keyword>
<dbReference type="RefSeq" id="WP_143776848.1">
    <property type="nucleotide sequence ID" value="NZ_VKKU01000002.1"/>
</dbReference>
<dbReference type="PANTHER" id="PTHR43345">
    <property type="entry name" value="3-ISOPROPYLMALATE DEHYDRATASE SMALL SUBUNIT 2-RELATED-RELATED"/>
    <property type="match status" value="1"/>
</dbReference>
<evidence type="ECO:0000313" key="13">
    <source>
        <dbReference type="Proteomes" id="UP000320160"/>
    </source>
</evidence>
<comment type="caution">
    <text evidence="12">The sequence shown here is derived from an EMBL/GenBank/DDBJ whole genome shotgun (WGS) entry which is preliminary data.</text>
</comment>
<dbReference type="PANTHER" id="PTHR43345:SF5">
    <property type="entry name" value="3-ISOPROPYLMALATE DEHYDRATASE SMALL SUBUNIT"/>
    <property type="match status" value="1"/>
</dbReference>
<evidence type="ECO:0000256" key="9">
    <source>
        <dbReference type="ARBA" id="ARBA00023239"/>
    </source>
</evidence>
<dbReference type="GO" id="GO:0009098">
    <property type="term" value="P:L-leucine biosynthetic process"/>
    <property type="evidence" value="ECO:0007669"/>
    <property type="project" value="UniProtKB-UniPathway"/>
</dbReference>
<keyword evidence="10" id="KW-0100">Branched-chain amino acid biosynthesis</keyword>
<dbReference type="OrthoDB" id="9777465at2"/>
<dbReference type="Proteomes" id="UP000320160">
    <property type="component" value="Unassembled WGS sequence"/>
</dbReference>
<evidence type="ECO:0000256" key="6">
    <source>
        <dbReference type="ARBA" id="ARBA00011998"/>
    </source>
</evidence>
<dbReference type="Pfam" id="PF00694">
    <property type="entry name" value="Aconitase_C"/>
    <property type="match status" value="1"/>
</dbReference>
<dbReference type="SUPFAM" id="SSF52016">
    <property type="entry name" value="LeuD/IlvD-like"/>
    <property type="match status" value="1"/>
</dbReference>
<comment type="similarity">
    <text evidence="4">Belongs to the LeuD family. LeuD type 1 subfamily.</text>
</comment>
<comment type="subunit">
    <text evidence="5">Heterodimer of LeuC and LeuD.</text>
</comment>
<keyword evidence="9 12" id="KW-0456">Lyase</keyword>
<evidence type="ECO:0000256" key="8">
    <source>
        <dbReference type="ARBA" id="ARBA00022605"/>
    </source>
</evidence>
<sequence length="197" mass="21657">MTPFTSVTSIAAPLFIDNVDTDAIIPSREMKSTGKSGLADGLFAPWRYLDADTRTANPDFVLNQEQFADARILLAGANFGCGSSREHAVWALKEWGILCIIAESFAPIFYNNCIRNGVLPVQLGRDDIRAMAGQMVHVDLTHQLANGHPFDIGAEAKIMLVEGLDAIDLTLKHRSAIADWLAADRIARPFVYLEKRT</sequence>
<name>A0A553WAB5_9SPHN</name>
<evidence type="ECO:0000313" key="12">
    <source>
        <dbReference type="EMBL" id="TSB01630.1"/>
    </source>
</evidence>
<evidence type="ECO:0000256" key="3">
    <source>
        <dbReference type="ARBA" id="ARBA00004729"/>
    </source>
</evidence>
<dbReference type="NCBIfam" id="TIGR00171">
    <property type="entry name" value="leuD"/>
    <property type="match status" value="1"/>
</dbReference>
<dbReference type="GO" id="GO:0009316">
    <property type="term" value="C:3-isopropylmalate dehydratase complex"/>
    <property type="evidence" value="ECO:0007669"/>
    <property type="project" value="InterPro"/>
</dbReference>